<keyword evidence="2" id="KW-1185">Reference proteome</keyword>
<reference evidence="1 2" key="1">
    <citation type="submission" date="2020-07" db="EMBL/GenBank/DDBJ databases">
        <title>Spirosoma foliorum sp. nov., isolated from the leaves on the Nejang mountain Korea, Republic of.</title>
        <authorList>
            <person name="Ho H."/>
            <person name="Lee Y.-J."/>
            <person name="Nurcahyanto D.-A."/>
            <person name="Kim S.-G."/>
        </authorList>
    </citation>
    <scope>NUCLEOTIDE SEQUENCE [LARGE SCALE GENOMIC DNA]</scope>
    <source>
        <strain evidence="1 2">PL0136</strain>
    </source>
</reference>
<dbReference type="Proteomes" id="UP000515369">
    <property type="component" value="Chromosome"/>
</dbReference>
<dbReference type="RefSeq" id="WP_182458979.1">
    <property type="nucleotide sequence ID" value="NZ_CP059732.1"/>
</dbReference>
<gene>
    <name evidence="1" type="ORF">H3H32_27680</name>
</gene>
<proteinExistence type="predicted"/>
<evidence type="ECO:0000313" key="1">
    <source>
        <dbReference type="EMBL" id="QMW01700.1"/>
    </source>
</evidence>
<protein>
    <submittedName>
        <fullName evidence="1">Uncharacterized protein</fullName>
    </submittedName>
</protein>
<name>A0A7G5GS58_9BACT</name>
<organism evidence="1 2">
    <name type="scientific">Spirosoma foliorum</name>
    <dbReference type="NCBI Taxonomy" id="2710596"/>
    <lineage>
        <taxon>Bacteria</taxon>
        <taxon>Pseudomonadati</taxon>
        <taxon>Bacteroidota</taxon>
        <taxon>Cytophagia</taxon>
        <taxon>Cytophagales</taxon>
        <taxon>Cytophagaceae</taxon>
        <taxon>Spirosoma</taxon>
    </lineage>
</organism>
<dbReference type="EMBL" id="CP059732">
    <property type="protein sequence ID" value="QMW01700.1"/>
    <property type="molecule type" value="Genomic_DNA"/>
</dbReference>
<dbReference type="KEGG" id="sfol:H3H32_27680"/>
<dbReference type="AlphaFoldDB" id="A0A7G5GS58"/>
<sequence length="107" mass="11416">MELMVKGKAGSPANIAVAVDPAFSTTVVLGQGDNAKIFPPSREFQAIGTFPMSIQIFFLFHKRPWGLAIQQEGGSAFSTTSAAQQLNDAILISPDIASITLNFESDE</sequence>
<accession>A0A7G5GS58</accession>
<evidence type="ECO:0000313" key="2">
    <source>
        <dbReference type="Proteomes" id="UP000515369"/>
    </source>
</evidence>